<evidence type="ECO:0000313" key="2">
    <source>
        <dbReference type="Proteomes" id="UP000070414"/>
    </source>
</evidence>
<comment type="caution">
    <text evidence="1">The sequence shown here is derived from an EMBL/GenBank/DDBJ whole genome shotgun (WGS) entry which is preliminary data.</text>
</comment>
<gene>
    <name evidence="1" type="ORF">AKJ38_01555</name>
</gene>
<evidence type="ECO:0000313" key="1">
    <source>
        <dbReference type="EMBL" id="KXA97305.1"/>
    </source>
</evidence>
<organism evidence="1 2">
    <name type="scientific">candidate division MSBL1 archaeon SCGC-AAA259I14</name>
    <dbReference type="NCBI Taxonomy" id="1698268"/>
    <lineage>
        <taxon>Archaea</taxon>
        <taxon>Methanobacteriati</taxon>
        <taxon>Methanobacteriota</taxon>
        <taxon>candidate division MSBL1</taxon>
    </lineage>
</organism>
<reference evidence="1 2" key="1">
    <citation type="journal article" date="2016" name="Sci. Rep.">
        <title>Metabolic traits of an uncultured archaeal lineage -MSBL1- from brine pools of the Red Sea.</title>
        <authorList>
            <person name="Mwirichia R."/>
            <person name="Alam I."/>
            <person name="Rashid M."/>
            <person name="Vinu M."/>
            <person name="Ba-Alawi W."/>
            <person name="Anthony Kamau A."/>
            <person name="Kamanda Ngugi D."/>
            <person name="Goker M."/>
            <person name="Klenk H.P."/>
            <person name="Bajic V."/>
            <person name="Stingl U."/>
        </authorList>
    </citation>
    <scope>NUCLEOTIDE SEQUENCE [LARGE SCALE GENOMIC DNA]</scope>
    <source>
        <strain evidence="1">SCGC-AAA259I14</strain>
    </source>
</reference>
<protein>
    <submittedName>
        <fullName evidence="1">Uncharacterized protein</fullName>
    </submittedName>
</protein>
<proteinExistence type="predicted"/>
<dbReference type="Proteomes" id="UP000070414">
    <property type="component" value="Unassembled WGS sequence"/>
</dbReference>
<dbReference type="EMBL" id="LHXS01000018">
    <property type="protein sequence ID" value="KXA97305.1"/>
    <property type="molecule type" value="Genomic_DNA"/>
</dbReference>
<dbReference type="AlphaFoldDB" id="A0A133USW4"/>
<accession>A0A133USW4</accession>
<keyword evidence="2" id="KW-1185">Reference proteome</keyword>
<sequence>MVENLDSESTARVFGSPLSSKEGVELHAEIVQRLDKLDLELYKKVREETKKFQKIVESGDDS</sequence>
<name>A0A133USW4_9EURY</name>